<dbReference type="GO" id="GO:0090640">
    <property type="term" value="P:phosphatidylcholine biosynthesis from sn-glycero-3-phosphocholine"/>
    <property type="evidence" value="ECO:0007669"/>
    <property type="project" value="EnsemblFungi"/>
</dbReference>
<keyword evidence="6 13" id="KW-0812">Transmembrane</keyword>
<dbReference type="GeneID" id="2908287"/>
<dbReference type="GO" id="GO:0016020">
    <property type="term" value="C:membrane"/>
    <property type="evidence" value="ECO:0007669"/>
    <property type="project" value="UniProtKB-SubCell"/>
</dbReference>
<dbReference type="Proteomes" id="UP000182444">
    <property type="component" value="Chromosome 1F"/>
</dbReference>
<dbReference type="EMBL" id="KZ859166">
    <property type="protein sequence ID" value="RDW22712.1"/>
    <property type="molecule type" value="Genomic_DNA"/>
</dbReference>
<keyword evidence="12" id="KW-0012">Acyltransferase</keyword>
<comment type="subcellular location">
    <subcellularLocation>
        <location evidence="1">Membrane</location>
        <topology evidence="1">Multi-pass membrane protein</topology>
    </subcellularLocation>
</comment>
<keyword evidence="4" id="KW-0444">Lipid biosynthesis</keyword>
<evidence type="ECO:0000256" key="11">
    <source>
        <dbReference type="ARBA" id="ARBA00023264"/>
    </source>
</evidence>
<comment type="similarity">
    <text evidence="2">Belongs to the GPC1 family.</text>
</comment>
<sequence length="433" mass="50448">MDTPLTRNTSSASLSSLEYEHDMDRHQMFDFLDHLSLTTQLTKTIPTKARQKASEIKDAAIRQRNKIKGNQDIDRLRQQMIRQMEKMETRLGTATAINSTEKYTFAIGLVTIFFIGYVMGHAPEYLHVIYTVLFCFLMPIRAYTYRKKEYHYFLADLCYFVNFLTLLYLWVFPSSERLFISCYSLTTGTLSWAVITWRNSLVLHSLDKTTSAFIHIFPPVLFHVIVHVLDQDYKAHRFPGAVKVESWKMVQGLVWTSIAYAIWQALYHFFITIRRKDKIRAGRVTSFEWLRRSYSKTPLGKFVNGLPEPFPVVAFTAIQFGYQLGTMLFCPIWYSYGYLSGCFMTFILFTASYNGATYYIDVFGKRFQKELQLLQAEVAQWQDTNQMIISPNLMPNMAHPEKKSAQSVWLKDIEDDGHPTAYQENKDVSDIKL</sequence>
<organism evidence="14 16">
    <name type="scientific">Yarrowia lipolytica</name>
    <name type="common">Candida lipolytica</name>
    <dbReference type="NCBI Taxonomy" id="4952"/>
    <lineage>
        <taxon>Eukaryota</taxon>
        <taxon>Fungi</taxon>
        <taxon>Dikarya</taxon>
        <taxon>Ascomycota</taxon>
        <taxon>Saccharomycotina</taxon>
        <taxon>Dipodascomycetes</taxon>
        <taxon>Dipodascales</taxon>
        <taxon>Dipodascales incertae sedis</taxon>
        <taxon>Yarrowia</taxon>
    </lineage>
</organism>
<dbReference type="Proteomes" id="UP000256601">
    <property type="component" value="Unassembled WGS sequence"/>
</dbReference>
<feature type="transmembrane region" description="Helical" evidence="13">
    <location>
        <begin position="302"/>
        <end position="324"/>
    </location>
</feature>
<evidence type="ECO:0000256" key="9">
    <source>
        <dbReference type="ARBA" id="ARBA00023136"/>
    </source>
</evidence>
<feature type="transmembrane region" description="Helical" evidence="13">
    <location>
        <begin position="125"/>
        <end position="143"/>
    </location>
</feature>
<evidence type="ECO:0000256" key="13">
    <source>
        <dbReference type="SAM" id="Phobius"/>
    </source>
</evidence>
<dbReference type="InterPro" id="IPR021261">
    <property type="entry name" value="GPCAT"/>
</dbReference>
<dbReference type="VEuPathDB" id="FungiDB:YALI0_F28699g"/>
<evidence type="ECO:0000256" key="1">
    <source>
        <dbReference type="ARBA" id="ARBA00004141"/>
    </source>
</evidence>
<dbReference type="PANTHER" id="PTHR31201">
    <property type="entry name" value="OS01G0585100 PROTEIN"/>
    <property type="match status" value="1"/>
</dbReference>
<name>A0A1H6PT75_YARLL</name>
<dbReference type="GO" id="GO:0106158">
    <property type="term" value="F:glycero-3-phosphocholine acyltransferase activity"/>
    <property type="evidence" value="ECO:0007669"/>
    <property type="project" value="EnsemblFungi"/>
</dbReference>
<evidence type="ECO:0000313" key="17">
    <source>
        <dbReference type="Proteomes" id="UP000256601"/>
    </source>
</evidence>
<evidence type="ECO:0000313" key="15">
    <source>
        <dbReference type="EMBL" id="RDW22712.1"/>
    </source>
</evidence>
<dbReference type="PANTHER" id="PTHR31201:SF1">
    <property type="entry name" value="GLYCEROPHOSPHOCHOLINE ACYLTRANSFERASE 1"/>
    <property type="match status" value="1"/>
</dbReference>
<evidence type="ECO:0000256" key="2">
    <source>
        <dbReference type="ARBA" id="ARBA00006675"/>
    </source>
</evidence>
<gene>
    <name evidence="15" type="ORF">B0I71DRAFT_22555</name>
    <name evidence="14" type="ORF">YALI1_F36552g</name>
</gene>
<evidence type="ECO:0000313" key="14">
    <source>
        <dbReference type="EMBL" id="AOW07847.1"/>
    </source>
</evidence>
<dbReference type="OMA" id="WKRRVPT"/>
<dbReference type="GO" id="GO:0036151">
    <property type="term" value="P:phosphatidylcholine acyl-chain remodeling"/>
    <property type="evidence" value="ECO:0007669"/>
    <property type="project" value="EnsemblFungi"/>
</dbReference>
<dbReference type="eggNOG" id="KOG2895">
    <property type="taxonomic scope" value="Eukaryota"/>
</dbReference>
<evidence type="ECO:0000313" key="16">
    <source>
        <dbReference type="Proteomes" id="UP000182444"/>
    </source>
</evidence>
<evidence type="ECO:0000256" key="12">
    <source>
        <dbReference type="ARBA" id="ARBA00023315"/>
    </source>
</evidence>
<evidence type="ECO:0000256" key="8">
    <source>
        <dbReference type="ARBA" id="ARBA00023098"/>
    </source>
</evidence>
<evidence type="ECO:0000256" key="7">
    <source>
        <dbReference type="ARBA" id="ARBA00022989"/>
    </source>
</evidence>
<keyword evidence="10" id="KW-0594">Phospholipid biosynthesis</keyword>
<dbReference type="VEuPathDB" id="FungiDB:YALI1_F36552g"/>
<evidence type="ECO:0000256" key="3">
    <source>
        <dbReference type="ARBA" id="ARBA00019082"/>
    </source>
</evidence>
<reference evidence="15 17" key="2">
    <citation type="submission" date="2018-07" db="EMBL/GenBank/DDBJ databases">
        <title>Draft Genome Assemblies for Five Robust Yarrowia lipolytica Strains Exhibiting High Lipid Production and Pentose Sugar Utilization and Sugar Alcohol Secretion from Undetoxified Lignocellulosic Biomass Hydrolysates.</title>
        <authorList>
            <consortium name="DOE Joint Genome Institute"/>
            <person name="Walker C."/>
            <person name="Ryu S."/>
            <person name="Na H."/>
            <person name="Zane M."/>
            <person name="LaButti K."/>
            <person name="Lipzen A."/>
            <person name="Haridas S."/>
            <person name="Barry K."/>
            <person name="Grigoriev I.V."/>
            <person name="Quarterman J."/>
            <person name="Slininger P."/>
            <person name="Dien B."/>
            <person name="Trinh C.T."/>
        </authorList>
    </citation>
    <scope>NUCLEOTIDE SEQUENCE [LARGE SCALE GENOMIC DNA]</scope>
    <source>
        <strain evidence="15 17">YB392</strain>
    </source>
</reference>
<feature type="transmembrane region" description="Helical" evidence="13">
    <location>
        <begin position="209"/>
        <end position="229"/>
    </location>
</feature>
<dbReference type="Pfam" id="PF10998">
    <property type="entry name" value="DUF2838"/>
    <property type="match status" value="1"/>
</dbReference>
<dbReference type="EMBL" id="CP017558">
    <property type="protein sequence ID" value="AOW07847.1"/>
    <property type="molecule type" value="Genomic_DNA"/>
</dbReference>
<proteinExistence type="inferred from homology"/>
<keyword evidence="5" id="KW-0808">Transferase</keyword>
<accession>A0A1H6PT75</accession>
<reference evidence="14 16" key="1">
    <citation type="journal article" date="2016" name="PLoS ONE">
        <title>Sequence Assembly of Yarrowia lipolytica Strain W29/CLIB89 Shows Transposable Element Diversity.</title>
        <authorList>
            <person name="Magnan C."/>
            <person name="Yu J."/>
            <person name="Chang I."/>
            <person name="Jahn E."/>
            <person name="Kanomata Y."/>
            <person name="Wu J."/>
            <person name="Zeller M."/>
            <person name="Oakes M."/>
            <person name="Baldi P."/>
            <person name="Sandmeyer S."/>
        </authorList>
    </citation>
    <scope>NUCLEOTIDE SEQUENCE [LARGE SCALE GENOMIC DNA]</scope>
    <source>
        <strain evidence="14">CLIB89</strain>
        <strain evidence="16">CLIB89(W29)</strain>
    </source>
</reference>
<feature type="transmembrane region" description="Helical" evidence="13">
    <location>
        <begin position="150"/>
        <end position="172"/>
    </location>
</feature>
<evidence type="ECO:0000256" key="6">
    <source>
        <dbReference type="ARBA" id="ARBA00022692"/>
    </source>
</evidence>
<dbReference type="KEGG" id="yli:2908287"/>
<feature type="transmembrane region" description="Helical" evidence="13">
    <location>
        <begin position="178"/>
        <end position="197"/>
    </location>
</feature>
<feature type="transmembrane region" description="Helical" evidence="13">
    <location>
        <begin position="336"/>
        <end position="360"/>
    </location>
</feature>
<feature type="transmembrane region" description="Helical" evidence="13">
    <location>
        <begin position="103"/>
        <end position="119"/>
    </location>
</feature>
<feature type="transmembrane region" description="Helical" evidence="13">
    <location>
        <begin position="249"/>
        <end position="270"/>
    </location>
</feature>
<keyword evidence="7 13" id="KW-1133">Transmembrane helix</keyword>
<keyword evidence="9 13" id="KW-0472">Membrane</keyword>
<protein>
    <recommendedName>
        <fullName evidence="3">Glycerophosphocholine acyltransferase 1</fullName>
    </recommendedName>
</protein>
<evidence type="ECO:0000256" key="5">
    <source>
        <dbReference type="ARBA" id="ARBA00022679"/>
    </source>
</evidence>
<keyword evidence="11" id="KW-1208">Phospholipid metabolism</keyword>
<dbReference type="RefSeq" id="XP_506002.1">
    <property type="nucleotide sequence ID" value="XM_506002.1"/>
</dbReference>
<dbReference type="AlphaFoldDB" id="A0A1H6PT75"/>
<dbReference type="OrthoDB" id="406287at2759"/>
<evidence type="ECO:0000256" key="4">
    <source>
        <dbReference type="ARBA" id="ARBA00022516"/>
    </source>
</evidence>
<keyword evidence="8" id="KW-0443">Lipid metabolism</keyword>
<evidence type="ECO:0000256" key="10">
    <source>
        <dbReference type="ARBA" id="ARBA00023209"/>
    </source>
</evidence>